<protein>
    <recommendedName>
        <fullName evidence="11">Branched-chain amino acid ABC transporter permease</fullName>
    </recommendedName>
</protein>
<accession>A0A1U7NPA4</accession>
<feature type="transmembrane region" description="Helical" evidence="8">
    <location>
        <begin position="67"/>
        <end position="88"/>
    </location>
</feature>
<dbReference type="RefSeq" id="WP_076340755.1">
    <property type="nucleotide sequence ID" value="NZ_CAMNTW010000003.1"/>
</dbReference>
<dbReference type="PANTHER" id="PTHR34979:SF1">
    <property type="entry name" value="INNER MEMBRANE PROTEIN YGAZ"/>
    <property type="match status" value="1"/>
</dbReference>
<evidence type="ECO:0000256" key="7">
    <source>
        <dbReference type="ARBA" id="ARBA00023136"/>
    </source>
</evidence>
<comment type="caution">
    <text evidence="9">The sequence shown here is derived from an EMBL/GenBank/DDBJ whole genome shotgun (WGS) entry which is preliminary data.</text>
</comment>
<organism evidence="9 10">
    <name type="scientific">Dubosiella newyorkensis</name>
    <dbReference type="NCBI Taxonomy" id="1862672"/>
    <lineage>
        <taxon>Bacteria</taxon>
        <taxon>Bacillati</taxon>
        <taxon>Bacillota</taxon>
        <taxon>Erysipelotrichia</taxon>
        <taxon>Erysipelotrichales</taxon>
        <taxon>Erysipelotrichaceae</taxon>
        <taxon>Dubosiella</taxon>
    </lineage>
</organism>
<sequence length="252" mass="27539">MKKRYFMEGLKSGLPICLGYFSVSIAFGMMAIHLKRPIGEAVLISLTNLTSAGQFAGLKIIGNRGGLIEVFLSTLIINARYFLMSLSISQKLAPKTKWYEKLLIAYGITDEIFAISMSQTRALTFSYMMGVIVISVFGWVSGTFVGGIASSLLPVSVMDAFGIALYGMFIAIVIPAIKKNRNNRIAVMIALVLSTFFYFSSWLSEGWSIIVITVGVSALMAWLCPIDQKEEAFVDGLEGNAGDDDHDVRDPA</sequence>
<dbReference type="PANTHER" id="PTHR34979">
    <property type="entry name" value="INNER MEMBRANE PROTEIN YGAZ"/>
    <property type="match status" value="1"/>
</dbReference>
<dbReference type="OrthoDB" id="3177005at2"/>
<name>A0A1U7NPA4_9FIRM</name>
<keyword evidence="4" id="KW-1003">Cell membrane</keyword>
<evidence type="ECO:0000313" key="10">
    <source>
        <dbReference type="Proteomes" id="UP000186705"/>
    </source>
</evidence>
<dbReference type="GeneID" id="78274860"/>
<evidence type="ECO:0000256" key="2">
    <source>
        <dbReference type="ARBA" id="ARBA00010735"/>
    </source>
</evidence>
<dbReference type="GO" id="GO:1903785">
    <property type="term" value="P:L-valine transmembrane transport"/>
    <property type="evidence" value="ECO:0007669"/>
    <property type="project" value="TreeGrafter"/>
</dbReference>
<feature type="transmembrane region" description="Helical" evidence="8">
    <location>
        <begin position="125"/>
        <end position="149"/>
    </location>
</feature>
<dbReference type="Proteomes" id="UP000186705">
    <property type="component" value="Unassembled WGS sequence"/>
</dbReference>
<reference evidence="9 10" key="1">
    <citation type="submission" date="2016-11" db="EMBL/GenBank/DDBJ databases">
        <title>Description of two novel members of the family Erysipelotrichaceae: Ileibacterium lipovorans gen. nov., sp. nov. and Dubosiella newyorkensis, gen. nov., sp. nov.</title>
        <authorList>
            <person name="Cox L.M."/>
            <person name="Sohn J."/>
            <person name="Tyrrell K.L."/>
            <person name="Citron D.M."/>
            <person name="Lawson P.A."/>
            <person name="Patel N.B."/>
            <person name="Iizumi T."/>
            <person name="Perez-Perez G.I."/>
            <person name="Goldstein E.J."/>
            <person name="Blaser M.J."/>
        </authorList>
    </citation>
    <scope>NUCLEOTIDE SEQUENCE [LARGE SCALE GENOMIC DNA]</scope>
    <source>
        <strain evidence="9 10">NYU-BL-A4</strain>
    </source>
</reference>
<dbReference type="Pfam" id="PF03591">
    <property type="entry name" value="AzlC"/>
    <property type="match status" value="1"/>
</dbReference>
<keyword evidence="7 8" id="KW-0472">Membrane</keyword>
<evidence type="ECO:0000256" key="5">
    <source>
        <dbReference type="ARBA" id="ARBA00022692"/>
    </source>
</evidence>
<keyword evidence="5 8" id="KW-0812">Transmembrane</keyword>
<keyword evidence="3" id="KW-0813">Transport</keyword>
<dbReference type="AlphaFoldDB" id="A0A1U7NPA4"/>
<comment type="subcellular location">
    <subcellularLocation>
        <location evidence="1">Cell membrane</location>
        <topology evidence="1">Multi-pass membrane protein</topology>
    </subcellularLocation>
</comment>
<gene>
    <name evidence="9" type="ORF">BO225_02720</name>
</gene>
<dbReference type="STRING" id="1862672.BO225_02720"/>
<feature type="transmembrane region" description="Helical" evidence="8">
    <location>
        <begin position="155"/>
        <end position="177"/>
    </location>
</feature>
<feature type="transmembrane region" description="Helical" evidence="8">
    <location>
        <begin position="184"/>
        <end position="200"/>
    </location>
</feature>
<evidence type="ECO:0000256" key="1">
    <source>
        <dbReference type="ARBA" id="ARBA00004651"/>
    </source>
</evidence>
<evidence type="ECO:0000256" key="3">
    <source>
        <dbReference type="ARBA" id="ARBA00022448"/>
    </source>
</evidence>
<evidence type="ECO:0000256" key="4">
    <source>
        <dbReference type="ARBA" id="ARBA00022475"/>
    </source>
</evidence>
<dbReference type="GO" id="GO:0005886">
    <property type="term" value="C:plasma membrane"/>
    <property type="evidence" value="ECO:0007669"/>
    <property type="project" value="UniProtKB-SubCell"/>
</dbReference>
<keyword evidence="6 8" id="KW-1133">Transmembrane helix</keyword>
<evidence type="ECO:0008006" key="11">
    <source>
        <dbReference type="Google" id="ProtNLM"/>
    </source>
</evidence>
<dbReference type="EMBL" id="MPKA01000047">
    <property type="protein sequence ID" value="OLU47474.1"/>
    <property type="molecule type" value="Genomic_DNA"/>
</dbReference>
<proteinExistence type="inferred from homology"/>
<feature type="transmembrane region" description="Helical" evidence="8">
    <location>
        <begin position="206"/>
        <end position="224"/>
    </location>
</feature>
<evidence type="ECO:0000256" key="8">
    <source>
        <dbReference type="SAM" id="Phobius"/>
    </source>
</evidence>
<evidence type="ECO:0000313" key="9">
    <source>
        <dbReference type="EMBL" id="OLU47474.1"/>
    </source>
</evidence>
<evidence type="ECO:0000256" key="6">
    <source>
        <dbReference type="ARBA" id="ARBA00022989"/>
    </source>
</evidence>
<keyword evidence="10" id="KW-1185">Reference proteome</keyword>
<feature type="transmembrane region" description="Helical" evidence="8">
    <location>
        <begin position="12"/>
        <end position="34"/>
    </location>
</feature>
<dbReference type="InterPro" id="IPR011606">
    <property type="entry name" value="Brnchd-chn_aa_trnsp_permease"/>
</dbReference>
<comment type="similarity">
    <text evidence="2">Belongs to the AzlC family.</text>
</comment>